<evidence type="ECO:0000256" key="6">
    <source>
        <dbReference type="NCBIfam" id="TIGR00152"/>
    </source>
</evidence>
<dbReference type="UniPathway" id="UPA00241">
    <property type="reaction ID" value="UER00356"/>
</dbReference>
<dbReference type="PROSITE" id="PS51219">
    <property type="entry name" value="DPCK"/>
    <property type="match status" value="1"/>
</dbReference>
<dbReference type="GO" id="GO:0005524">
    <property type="term" value="F:ATP binding"/>
    <property type="evidence" value="ECO:0007669"/>
    <property type="project" value="UniProtKB-UniRule"/>
</dbReference>
<proteinExistence type="inferred from homology"/>
<dbReference type="GO" id="GO:0015937">
    <property type="term" value="P:coenzyme A biosynthetic process"/>
    <property type="evidence" value="ECO:0007669"/>
    <property type="project" value="UniProtKB-UniRule"/>
</dbReference>
<keyword evidence="5" id="KW-0963">Cytoplasm</keyword>
<evidence type="ECO:0000313" key="8">
    <source>
        <dbReference type="Proteomes" id="UP000266389"/>
    </source>
</evidence>
<keyword evidence="4 5" id="KW-0173">Coenzyme A biosynthesis</keyword>
<dbReference type="Pfam" id="PF01121">
    <property type="entry name" value="CoaE"/>
    <property type="match status" value="1"/>
</dbReference>
<keyword evidence="3 5" id="KW-0067">ATP-binding</keyword>
<keyword evidence="5 7" id="KW-0808">Transferase</keyword>
<dbReference type="Proteomes" id="UP000266389">
    <property type="component" value="Unassembled WGS sequence"/>
</dbReference>
<dbReference type="Gene3D" id="3.40.50.300">
    <property type="entry name" value="P-loop containing nucleotide triphosphate hydrolases"/>
    <property type="match status" value="1"/>
</dbReference>
<evidence type="ECO:0000256" key="5">
    <source>
        <dbReference type="HAMAP-Rule" id="MF_00376"/>
    </source>
</evidence>
<dbReference type="NCBIfam" id="TIGR00152">
    <property type="entry name" value="dephospho-CoA kinase"/>
    <property type="match status" value="1"/>
</dbReference>
<comment type="caution">
    <text evidence="7">The sequence shown here is derived from an EMBL/GenBank/DDBJ whole genome shotgun (WGS) entry which is preliminary data.</text>
</comment>
<gene>
    <name evidence="5" type="primary">coaE</name>
    <name evidence="7" type="ORF">D0433_09025</name>
</gene>
<feature type="binding site" evidence="5">
    <location>
        <begin position="11"/>
        <end position="16"/>
    </location>
    <ligand>
        <name>ATP</name>
        <dbReference type="ChEBI" id="CHEBI:30616"/>
    </ligand>
</feature>
<keyword evidence="5 7" id="KW-0418">Kinase</keyword>
<evidence type="ECO:0000256" key="3">
    <source>
        <dbReference type="ARBA" id="ARBA00022840"/>
    </source>
</evidence>
<dbReference type="EC" id="2.7.1.24" evidence="5 6"/>
<evidence type="ECO:0000256" key="4">
    <source>
        <dbReference type="ARBA" id="ARBA00022993"/>
    </source>
</evidence>
<comment type="similarity">
    <text evidence="1 5">Belongs to the CoaE family.</text>
</comment>
<comment type="function">
    <text evidence="5">Catalyzes the phosphorylation of the 3'-hydroxyl group of dephosphocoenzyme A to form coenzyme A.</text>
</comment>
<protein>
    <recommendedName>
        <fullName evidence="5 6">Dephospho-CoA kinase</fullName>
        <ecNumber evidence="5 6">2.7.1.24</ecNumber>
    </recommendedName>
    <alternativeName>
        <fullName evidence="5">Dephosphocoenzyme A kinase</fullName>
    </alternativeName>
</protein>
<sequence length="202" mass="22574">MRVIGVTGGIGSGKTTVCNILNALGCRIFNADQVAKELQETDPEVIAGIKALFGEEIYTGNVPNRKKIAQLVFSDKEKLMALNRLIHPKVFARFYEAKLDAERKGERVLVKEAAILFESGGNKQVDETIAVLADRDLRIKRLEGKGLTRDEIEQRMSMQLSDDELRQRADHVIENNGTLEELQSKVKKTLEKILTPTPVTSR</sequence>
<evidence type="ECO:0000313" key="7">
    <source>
        <dbReference type="EMBL" id="RFM23767.1"/>
    </source>
</evidence>
<evidence type="ECO:0000256" key="1">
    <source>
        <dbReference type="ARBA" id="ARBA00009018"/>
    </source>
</evidence>
<dbReference type="InterPro" id="IPR027417">
    <property type="entry name" value="P-loop_NTPase"/>
</dbReference>
<keyword evidence="2 5" id="KW-0547">Nucleotide-binding</keyword>
<dbReference type="InterPro" id="IPR001977">
    <property type="entry name" value="Depp_CoAkinase"/>
</dbReference>
<organism evidence="7 8">
    <name type="scientific">Candidatus Thermochlorobacter aerophilus</name>
    <dbReference type="NCBI Taxonomy" id="1868324"/>
    <lineage>
        <taxon>Bacteria</taxon>
        <taxon>Pseudomonadati</taxon>
        <taxon>Chlorobiota</taxon>
        <taxon>Chlorobiia</taxon>
        <taxon>Chlorobiales</taxon>
        <taxon>Candidatus Thermochlorobacteriaceae</taxon>
        <taxon>Candidatus Thermochlorobacter</taxon>
    </lineage>
</organism>
<name>A0A395LZ38_9BACT</name>
<evidence type="ECO:0000256" key="2">
    <source>
        <dbReference type="ARBA" id="ARBA00022741"/>
    </source>
</evidence>
<dbReference type="EMBL" id="PHFL01000058">
    <property type="protein sequence ID" value="RFM23767.1"/>
    <property type="molecule type" value="Genomic_DNA"/>
</dbReference>
<comment type="subcellular location">
    <subcellularLocation>
        <location evidence="5">Cytoplasm</location>
    </subcellularLocation>
</comment>
<comment type="pathway">
    <text evidence="5">Cofactor biosynthesis; coenzyme A biosynthesis; CoA from (R)-pantothenate: step 5/5.</text>
</comment>
<reference evidence="7 8" key="1">
    <citation type="journal article" date="2011" name="ISME J.">
        <title>Community ecology of hot spring cyanobacterial mats: predominant populations and their functional potential.</title>
        <authorList>
            <person name="Klatt C.G."/>
            <person name="Wood J.M."/>
            <person name="Rusch D.B."/>
            <person name="Bateson M.M."/>
            <person name="Hamamura N."/>
            <person name="Heidelberg J.F."/>
            <person name="Grossman A.R."/>
            <person name="Bhaya D."/>
            <person name="Cohan F.M."/>
            <person name="Kuhl M."/>
            <person name="Bryant D.A."/>
            <person name="Ward D.M."/>
        </authorList>
    </citation>
    <scope>NUCLEOTIDE SEQUENCE [LARGE SCALE GENOMIC DNA]</scope>
    <source>
        <strain evidence="7">OS</strain>
    </source>
</reference>
<dbReference type="AlphaFoldDB" id="A0A395LZ38"/>
<comment type="catalytic activity">
    <reaction evidence="5">
        <text>3'-dephospho-CoA + ATP = ADP + CoA + H(+)</text>
        <dbReference type="Rhea" id="RHEA:18245"/>
        <dbReference type="ChEBI" id="CHEBI:15378"/>
        <dbReference type="ChEBI" id="CHEBI:30616"/>
        <dbReference type="ChEBI" id="CHEBI:57287"/>
        <dbReference type="ChEBI" id="CHEBI:57328"/>
        <dbReference type="ChEBI" id="CHEBI:456216"/>
        <dbReference type="EC" id="2.7.1.24"/>
    </reaction>
</comment>
<dbReference type="GO" id="GO:0005737">
    <property type="term" value="C:cytoplasm"/>
    <property type="evidence" value="ECO:0007669"/>
    <property type="project" value="UniProtKB-SubCell"/>
</dbReference>
<dbReference type="PANTHER" id="PTHR10695">
    <property type="entry name" value="DEPHOSPHO-COA KINASE-RELATED"/>
    <property type="match status" value="1"/>
</dbReference>
<dbReference type="CDD" id="cd02022">
    <property type="entry name" value="DPCK"/>
    <property type="match status" value="1"/>
</dbReference>
<dbReference type="GO" id="GO:0004140">
    <property type="term" value="F:dephospho-CoA kinase activity"/>
    <property type="evidence" value="ECO:0007669"/>
    <property type="project" value="UniProtKB-UniRule"/>
</dbReference>
<accession>A0A395LZ38</accession>
<dbReference type="PANTHER" id="PTHR10695:SF46">
    <property type="entry name" value="BIFUNCTIONAL COENZYME A SYNTHASE-RELATED"/>
    <property type="match status" value="1"/>
</dbReference>
<dbReference type="HAMAP" id="MF_00376">
    <property type="entry name" value="Dephospho_CoA_kinase"/>
    <property type="match status" value="1"/>
</dbReference>
<dbReference type="SUPFAM" id="SSF52540">
    <property type="entry name" value="P-loop containing nucleoside triphosphate hydrolases"/>
    <property type="match status" value="1"/>
</dbReference>